<dbReference type="GO" id="GO:0120241">
    <property type="term" value="F:2-iminobutanoate/2-iminopropanoate deaminase"/>
    <property type="evidence" value="ECO:0007669"/>
    <property type="project" value="UniProtKB-EC"/>
</dbReference>
<comment type="similarity">
    <text evidence="1">Belongs to the RutC family.</text>
</comment>
<dbReference type="CDD" id="cd00448">
    <property type="entry name" value="YjgF_YER057c_UK114_family"/>
    <property type="match status" value="1"/>
</dbReference>
<evidence type="ECO:0000313" key="3">
    <source>
        <dbReference type="Proteomes" id="UP001519287"/>
    </source>
</evidence>
<dbReference type="Pfam" id="PF01042">
    <property type="entry name" value="Ribonuc_L-PSP"/>
    <property type="match status" value="1"/>
</dbReference>
<dbReference type="SUPFAM" id="SSF55298">
    <property type="entry name" value="YjgF-like"/>
    <property type="match status" value="1"/>
</dbReference>
<proteinExistence type="inferred from homology"/>
<dbReference type="PANTHER" id="PTHR11803">
    <property type="entry name" value="2-IMINOBUTANOATE/2-IMINOPROPANOATE DEAMINASE RIDA"/>
    <property type="match status" value="1"/>
</dbReference>
<sequence length="128" mass="13624">MRQAVSTNAASVGSGPYSQAIISGDFVFVSGQGPLDPVTDIIVEGTIEQQTELTLQNVSHILEAAGCTMDDVVKVNVFLATLKDFDAFNSVYTTFFSQPMPARSCIGAELDGILVEIDVIARIPAVEK</sequence>
<dbReference type="RefSeq" id="WP_209979694.1">
    <property type="nucleotide sequence ID" value="NZ_JAGGLB010000059.1"/>
</dbReference>
<gene>
    <name evidence="2" type="ORF">J2Z66_008547</name>
</gene>
<dbReference type="Gene3D" id="3.30.1330.40">
    <property type="entry name" value="RutC-like"/>
    <property type="match status" value="1"/>
</dbReference>
<keyword evidence="3" id="KW-1185">Reference proteome</keyword>
<comment type="caution">
    <text evidence="2">The sequence shown here is derived from an EMBL/GenBank/DDBJ whole genome shotgun (WGS) entry which is preliminary data.</text>
</comment>
<organism evidence="2 3">
    <name type="scientific">Paenibacillus eucommiae</name>
    <dbReference type="NCBI Taxonomy" id="1355755"/>
    <lineage>
        <taxon>Bacteria</taxon>
        <taxon>Bacillati</taxon>
        <taxon>Bacillota</taxon>
        <taxon>Bacilli</taxon>
        <taxon>Bacillales</taxon>
        <taxon>Paenibacillaceae</taxon>
        <taxon>Paenibacillus</taxon>
    </lineage>
</organism>
<dbReference type="PANTHER" id="PTHR11803:SF58">
    <property type="entry name" value="PROTEIN HMF1-RELATED"/>
    <property type="match status" value="1"/>
</dbReference>
<dbReference type="InterPro" id="IPR006056">
    <property type="entry name" value="RidA"/>
</dbReference>
<dbReference type="Proteomes" id="UP001519287">
    <property type="component" value="Unassembled WGS sequence"/>
</dbReference>
<protein>
    <submittedName>
        <fullName evidence="2">2-iminobutanoate/2-iminopropanoate deaminase</fullName>
        <ecNumber evidence="2">3.5.99.10</ecNumber>
    </submittedName>
</protein>
<keyword evidence="2" id="KW-0378">Hydrolase</keyword>
<evidence type="ECO:0000313" key="2">
    <source>
        <dbReference type="EMBL" id="MBP1996869.1"/>
    </source>
</evidence>
<dbReference type="EC" id="3.5.99.10" evidence="2"/>
<accession>A0ABS4JDS3</accession>
<dbReference type="EMBL" id="JAGGLB010000059">
    <property type="protein sequence ID" value="MBP1996869.1"/>
    <property type="molecule type" value="Genomic_DNA"/>
</dbReference>
<name>A0ABS4JDS3_9BACL</name>
<reference evidence="2 3" key="1">
    <citation type="submission" date="2021-03" db="EMBL/GenBank/DDBJ databases">
        <title>Genomic Encyclopedia of Type Strains, Phase IV (KMG-IV): sequencing the most valuable type-strain genomes for metagenomic binning, comparative biology and taxonomic classification.</title>
        <authorList>
            <person name="Goeker M."/>
        </authorList>
    </citation>
    <scope>NUCLEOTIDE SEQUENCE [LARGE SCALE GENOMIC DNA]</scope>
    <source>
        <strain evidence="2 3">DSM 26048</strain>
    </source>
</reference>
<evidence type="ECO:0000256" key="1">
    <source>
        <dbReference type="ARBA" id="ARBA00010552"/>
    </source>
</evidence>
<dbReference type="InterPro" id="IPR035959">
    <property type="entry name" value="RutC-like_sf"/>
</dbReference>
<dbReference type="NCBIfam" id="TIGR00004">
    <property type="entry name" value="Rid family detoxifying hydrolase"/>
    <property type="match status" value="1"/>
</dbReference>
<dbReference type="InterPro" id="IPR006175">
    <property type="entry name" value="YjgF/YER057c/UK114"/>
</dbReference>